<protein>
    <submittedName>
        <fullName evidence="1">Uncharacterized protein</fullName>
    </submittedName>
</protein>
<sequence length="205" mass="22276">MSPDDIARLFTRPDGTYHFARWQRPIVPIVFGVEDETLAVVKGACEAVVAMAGHKMAEMDHDQGANLFFFFFREWEELLSVPDLGGMIPGLDDLVERLERAGASSYRAFRFEAEGAIRAAFVFVRMDAGNSAMSAEALALSQVVQVMLDWGEGAFAGASPLGLVEGRAVLRPEIAEVIVAGYDPVMPAVAHDPSHALRLAARIGR</sequence>
<dbReference type="STRING" id="1217970.SAMN05444002_0071"/>
<dbReference type="OrthoDB" id="7827308at2"/>
<dbReference type="EMBL" id="FSRL01000001">
    <property type="protein sequence ID" value="SIN74976.1"/>
    <property type="molecule type" value="Genomic_DNA"/>
</dbReference>
<organism evidence="1 2">
    <name type="scientific">Vannielia litorea</name>
    <dbReference type="NCBI Taxonomy" id="1217970"/>
    <lineage>
        <taxon>Bacteria</taxon>
        <taxon>Pseudomonadati</taxon>
        <taxon>Pseudomonadota</taxon>
        <taxon>Alphaproteobacteria</taxon>
        <taxon>Rhodobacterales</taxon>
        <taxon>Paracoccaceae</taxon>
        <taxon>Vannielia</taxon>
    </lineage>
</organism>
<dbReference type="Proteomes" id="UP000184932">
    <property type="component" value="Unassembled WGS sequence"/>
</dbReference>
<gene>
    <name evidence="1" type="ORF">SAMN05444002_0071</name>
</gene>
<proteinExistence type="predicted"/>
<dbReference type="RefSeq" id="WP_074254301.1">
    <property type="nucleotide sequence ID" value="NZ_FSRL01000001.1"/>
</dbReference>
<reference evidence="2" key="1">
    <citation type="submission" date="2016-11" db="EMBL/GenBank/DDBJ databases">
        <authorList>
            <person name="Varghese N."/>
            <person name="Submissions S."/>
        </authorList>
    </citation>
    <scope>NUCLEOTIDE SEQUENCE [LARGE SCALE GENOMIC DNA]</scope>
    <source>
        <strain evidence="2">DSM 29440</strain>
    </source>
</reference>
<evidence type="ECO:0000313" key="2">
    <source>
        <dbReference type="Proteomes" id="UP000184932"/>
    </source>
</evidence>
<keyword evidence="2" id="KW-1185">Reference proteome</keyword>
<name>A0A1N6DW13_9RHOB</name>
<evidence type="ECO:0000313" key="1">
    <source>
        <dbReference type="EMBL" id="SIN74976.1"/>
    </source>
</evidence>
<dbReference type="AlphaFoldDB" id="A0A1N6DW13"/>
<accession>A0A1N6DW13</accession>